<reference evidence="3" key="1">
    <citation type="submission" date="2016-04" db="EMBL/GenBank/DDBJ databases">
        <authorList>
            <person name="Chen L."/>
            <person name="Zhuang W."/>
            <person name="Wang G."/>
        </authorList>
    </citation>
    <scope>NUCLEOTIDE SEQUENCE [LARGE SCALE GENOMIC DNA]</scope>
    <source>
        <strain evidence="3">208</strain>
    </source>
</reference>
<feature type="domain" description="DUF4136" evidence="1">
    <location>
        <begin position="35"/>
        <end position="186"/>
    </location>
</feature>
<dbReference type="InterPro" id="IPR025411">
    <property type="entry name" value="DUF4136"/>
</dbReference>
<protein>
    <recommendedName>
        <fullName evidence="1">DUF4136 domain-containing protein</fullName>
    </recommendedName>
</protein>
<gene>
    <name evidence="2" type="ORF">A4R26_27230</name>
</gene>
<dbReference type="PROSITE" id="PS51257">
    <property type="entry name" value="PROKAR_LIPOPROTEIN"/>
    <property type="match status" value="1"/>
</dbReference>
<dbReference type="EMBL" id="LWBP01000205">
    <property type="protein sequence ID" value="OQP55795.1"/>
    <property type="molecule type" value="Genomic_DNA"/>
</dbReference>
<dbReference type="OrthoDB" id="118896at2"/>
<evidence type="ECO:0000259" key="1">
    <source>
        <dbReference type="Pfam" id="PF13590"/>
    </source>
</evidence>
<evidence type="ECO:0000313" key="3">
    <source>
        <dbReference type="Proteomes" id="UP000192276"/>
    </source>
</evidence>
<evidence type="ECO:0000313" key="2">
    <source>
        <dbReference type="EMBL" id="OQP55795.1"/>
    </source>
</evidence>
<dbReference type="Pfam" id="PF13590">
    <property type="entry name" value="DUF4136"/>
    <property type="match status" value="1"/>
</dbReference>
<dbReference type="AlphaFoldDB" id="A0A1V9FBQ2"/>
<sequence>MKKITTLCVIGLSFFVSCGPSNTREIGKNIDADVTNLADVKTYGWITDVDKIPEARVFVSPTGVYVYNNESARKRIKDAIEYELNTRGYKMKSVGDPGMTVSFFITEQADTLRRTSGYVTIGGEAVVSNDDVEWVPVQPGTLIINLNDNKTQKMVWQGFASGIIAQENINNEQKIREAVSSIFDQFNYEAKGK</sequence>
<dbReference type="STRING" id="550983.A4R26_27230"/>
<dbReference type="Proteomes" id="UP000192276">
    <property type="component" value="Unassembled WGS sequence"/>
</dbReference>
<dbReference type="Gene3D" id="3.30.160.670">
    <property type="match status" value="1"/>
</dbReference>
<name>A0A1V9FBQ2_9BACT</name>
<proteinExistence type="predicted"/>
<dbReference type="RefSeq" id="WP_081169199.1">
    <property type="nucleotide sequence ID" value="NZ_LWBP01000205.1"/>
</dbReference>
<accession>A0A1V9FBQ2</accession>
<comment type="caution">
    <text evidence="2">The sequence shown here is derived from an EMBL/GenBank/DDBJ whole genome shotgun (WGS) entry which is preliminary data.</text>
</comment>
<organism evidence="2 3">
    <name type="scientific">Niastella populi</name>
    <dbReference type="NCBI Taxonomy" id="550983"/>
    <lineage>
        <taxon>Bacteria</taxon>
        <taxon>Pseudomonadati</taxon>
        <taxon>Bacteroidota</taxon>
        <taxon>Chitinophagia</taxon>
        <taxon>Chitinophagales</taxon>
        <taxon>Chitinophagaceae</taxon>
        <taxon>Niastella</taxon>
    </lineage>
</organism>
<keyword evidence="3" id="KW-1185">Reference proteome</keyword>